<accession>A0A563E7V7</accession>
<name>A0A563E7V7_9MICO</name>
<dbReference type="Proteomes" id="UP000320244">
    <property type="component" value="Unassembled WGS sequence"/>
</dbReference>
<dbReference type="AlphaFoldDB" id="A0A563E7V7"/>
<evidence type="ECO:0000313" key="2">
    <source>
        <dbReference type="Proteomes" id="UP000320244"/>
    </source>
</evidence>
<dbReference type="RefSeq" id="WP_146314928.1">
    <property type="nucleotide sequence ID" value="NZ_VCQV01000002.1"/>
</dbReference>
<evidence type="ECO:0000313" key="1">
    <source>
        <dbReference type="EMBL" id="TWP38525.1"/>
    </source>
</evidence>
<reference evidence="1 2" key="2">
    <citation type="submission" date="2019-08" db="EMBL/GenBank/DDBJ databases">
        <title>Jejuicoccus antrihumi gen. nov., sp. nov., a new member of the family Dermacoccaceae isolated from a cave.</title>
        <authorList>
            <person name="Schumann P."/>
            <person name="Kim I.S."/>
        </authorList>
    </citation>
    <scope>NUCLEOTIDE SEQUENCE [LARGE SCALE GENOMIC DNA]</scope>
    <source>
        <strain evidence="1 2">C5-26</strain>
    </source>
</reference>
<dbReference type="EMBL" id="VCQV01000002">
    <property type="protein sequence ID" value="TWP38525.1"/>
    <property type="molecule type" value="Genomic_DNA"/>
</dbReference>
<protein>
    <submittedName>
        <fullName evidence="1">Uncharacterized protein</fullName>
    </submittedName>
</protein>
<organism evidence="1 2">
    <name type="scientific">Leekyejoonella antrihumi</name>
    <dbReference type="NCBI Taxonomy" id="1660198"/>
    <lineage>
        <taxon>Bacteria</taxon>
        <taxon>Bacillati</taxon>
        <taxon>Actinomycetota</taxon>
        <taxon>Actinomycetes</taxon>
        <taxon>Micrococcales</taxon>
        <taxon>Dermacoccaceae</taxon>
        <taxon>Leekyejoonella</taxon>
    </lineage>
</organism>
<comment type="caution">
    <text evidence="1">The sequence shown here is derived from an EMBL/GenBank/DDBJ whole genome shotgun (WGS) entry which is preliminary data.</text>
</comment>
<sequence>MTPDRATAAINVALTDLNEDHALRMVLQSRDDLRANPDARAAWCHRSAEAHGLNLDALLRAVIGREFGDDPPTWTIADPLPDDWMPADPFRTDDQVRNQTPKWLARCRIYIAERVLQTA</sequence>
<reference evidence="1 2" key="1">
    <citation type="submission" date="2019-05" db="EMBL/GenBank/DDBJ databases">
        <authorList>
            <person name="Lee S.D."/>
        </authorList>
    </citation>
    <scope>NUCLEOTIDE SEQUENCE [LARGE SCALE GENOMIC DNA]</scope>
    <source>
        <strain evidence="1 2">C5-26</strain>
    </source>
</reference>
<keyword evidence="2" id="KW-1185">Reference proteome</keyword>
<proteinExistence type="predicted"/>
<gene>
    <name evidence="1" type="ORF">FGL98_01645</name>
</gene>
<dbReference type="OrthoDB" id="3780217at2"/>